<dbReference type="SMART" id="SM00342">
    <property type="entry name" value="HTH_ARAC"/>
    <property type="match status" value="1"/>
</dbReference>
<dbReference type="GO" id="GO:0005737">
    <property type="term" value="C:cytoplasm"/>
    <property type="evidence" value="ECO:0007669"/>
    <property type="project" value="UniProtKB-SubCell"/>
</dbReference>
<keyword evidence="4 10" id="KW-0597">Phosphoprotein</keyword>
<evidence type="ECO:0000259" key="12">
    <source>
        <dbReference type="PROSITE" id="PS50110"/>
    </source>
</evidence>
<keyword evidence="8" id="KW-0804">Transcription</keyword>
<dbReference type="Pfam" id="PF17853">
    <property type="entry name" value="GGDEF_2"/>
    <property type="match status" value="1"/>
</dbReference>
<dbReference type="STRING" id="48256.CLHUN_08280"/>
<feature type="modified residue" description="4-aspartylphosphate" evidence="10">
    <location>
        <position position="55"/>
    </location>
</feature>
<evidence type="ECO:0000256" key="1">
    <source>
        <dbReference type="ARBA" id="ARBA00004496"/>
    </source>
</evidence>
<dbReference type="OrthoDB" id="384217at2"/>
<keyword evidence="3" id="KW-0963">Cytoplasm</keyword>
<comment type="function">
    <text evidence="9">May play the central regulatory role in sporulation. It may be an element of the effector pathway responsible for the activation of sporulation genes in response to nutritional stress. Spo0A may act in concert with spo0H (a sigma factor) to control the expression of some genes that are critical to the sporulation process.</text>
</comment>
<dbReference type="AlphaFoldDB" id="A0A1V4SNI4"/>
<keyword evidence="7" id="KW-0238">DNA-binding</keyword>
<comment type="subcellular location">
    <subcellularLocation>
        <location evidence="1">Cytoplasm</location>
    </subcellularLocation>
</comment>
<proteinExistence type="predicted"/>
<dbReference type="InterPro" id="IPR009057">
    <property type="entry name" value="Homeodomain-like_sf"/>
</dbReference>
<dbReference type="GO" id="GO:0000160">
    <property type="term" value="P:phosphorelay signal transduction system"/>
    <property type="evidence" value="ECO:0007669"/>
    <property type="project" value="UniProtKB-KW"/>
</dbReference>
<dbReference type="GO" id="GO:0043565">
    <property type="term" value="F:sequence-specific DNA binding"/>
    <property type="evidence" value="ECO:0007669"/>
    <property type="project" value="InterPro"/>
</dbReference>
<evidence type="ECO:0000256" key="4">
    <source>
        <dbReference type="ARBA" id="ARBA00022553"/>
    </source>
</evidence>
<protein>
    <recommendedName>
        <fullName evidence="2">Stage 0 sporulation protein A homolog</fullName>
    </recommendedName>
</protein>
<dbReference type="InterPro" id="IPR011006">
    <property type="entry name" value="CheY-like_superfamily"/>
</dbReference>
<dbReference type="InterPro" id="IPR018060">
    <property type="entry name" value="HTH_AraC"/>
</dbReference>
<dbReference type="Pfam" id="PF12833">
    <property type="entry name" value="HTH_18"/>
    <property type="match status" value="1"/>
</dbReference>
<dbReference type="SUPFAM" id="SSF52172">
    <property type="entry name" value="CheY-like"/>
    <property type="match status" value="1"/>
</dbReference>
<evidence type="ECO:0000256" key="2">
    <source>
        <dbReference type="ARBA" id="ARBA00018672"/>
    </source>
</evidence>
<dbReference type="InterPro" id="IPR041522">
    <property type="entry name" value="CdaR_GGDEF"/>
</dbReference>
<dbReference type="SMART" id="SM00448">
    <property type="entry name" value="REC"/>
    <property type="match status" value="1"/>
</dbReference>
<reference evidence="13 14" key="1">
    <citation type="submission" date="2017-03" db="EMBL/GenBank/DDBJ databases">
        <title>Genome sequence of Clostridium hungatei DSM 14427.</title>
        <authorList>
            <person name="Poehlein A."/>
            <person name="Daniel R."/>
        </authorList>
    </citation>
    <scope>NUCLEOTIDE SEQUENCE [LARGE SCALE GENOMIC DNA]</scope>
    <source>
        <strain evidence="13 14">DSM 14427</strain>
    </source>
</reference>
<dbReference type="PROSITE" id="PS00041">
    <property type="entry name" value="HTH_ARAC_FAMILY_1"/>
    <property type="match status" value="1"/>
</dbReference>
<evidence type="ECO:0000256" key="6">
    <source>
        <dbReference type="ARBA" id="ARBA00023015"/>
    </source>
</evidence>
<evidence type="ECO:0000256" key="10">
    <source>
        <dbReference type="PROSITE-ProRule" id="PRU00169"/>
    </source>
</evidence>
<accession>A0A1V4SNI4</accession>
<evidence type="ECO:0000256" key="7">
    <source>
        <dbReference type="ARBA" id="ARBA00023125"/>
    </source>
</evidence>
<feature type="domain" description="Response regulatory" evidence="12">
    <location>
        <begin position="3"/>
        <end position="120"/>
    </location>
</feature>
<dbReference type="InterPro" id="IPR051552">
    <property type="entry name" value="HptR"/>
</dbReference>
<dbReference type="Gene3D" id="1.10.10.60">
    <property type="entry name" value="Homeodomain-like"/>
    <property type="match status" value="2"/>
</dbReference>
<dbReference type="EMBL" id="MZGX01000004">
    <property type="protein sequence ID" value="OPX45458.1"/>
    <property type="molecule type" value="Genomic_DNA"/>
</dbReference>
<dbReference type="CDD" id="cd17536">
    <property type="entry name" value="REC_YesN-like"/>
    <property type="match status" value="1"/>
</dbReference>
<dbReference type="GO" id="GO:0003700">
    <property type="term" value="F:DNA-binding transcription factor activity"/>
    <property type="evidence" value="ECO:0007669"/>
    <property type="project" value="InterPro"/>
</dbReference>
<dbReference type="Pfam" id="PF00072">
    <property type="entry name" value="Response_reg"/>
    <property type="match status" value="1"/>
</dbReference>
<dbReference type="InterPro" id="IPR020449">
    <property type="entry name" value="Tscrpt_reg_AraC-type_HTH"/>
</dbReference>
<dbReference type="Proteomes" id="UP000191554">
    <property type="component" value="Unassembled WGS sequence"/>
</dbReference>
<dbReference type="SUPFAM" id="SSF46689">
    <property type="entry name" value="Homeodomain-like"/>
    <property type="match status" value="2"/>
</dbReference>
<organism evidence="13 14">
    <name type="scientific">Ruminiclostridium hungatei</name>
    <name type="common">Clostridium hungatei</name>
    <dbReference type="NCBI Taxonomy" id="48256"/>
    <lineage>
        <taxon>Bacteria</taxon>
        <taxon>Bacillati</taxon>
        <taxon>Bacillota</taxon>
        <taxon>Clostridia</taxon>
        <taxon>Eubacteriales</taxon>
        <taxon>Oscillospiraceae</taxon>
        <taxon>Ruminiclostridium</taxon>
    </lineage>
</organism>
<evidence type="ECO:0000256" key="5">
    <source>
        <dbReference type="ARBA" id="ARBA00023012"/>
    </source>
</evidence>
<dbReference type="RefSeq" id="WP_080063295.1">
    <property type="nucleotide sequence ID" value="NZ_MZGX01000004.1"/>
</dbReference>
<evidence type="ECO:0000256" key="3">
    <source>
        <dbReference type="ARBA" id="ARBA00022490"/>
    </source>
</evidence>
<dbReference type="PANTHER" id="PTHR42713">
    <property type="entry name" value="HISTIDINE KINASE-RELATED"/>
    <property type="match status" value="1"/>
</dbReference>
<evidence type="ECO:0000313" key="14">
    <source>
        <dbReference type="Proteomes" id="UP000191554"/>
    </source>
</evidence>
<evidence type="ECO:0000259" key="11">
    <source>
        <dbReference type="PROSITE" id="PS01124"/>
    </source>
</evidence>
<dbReference type="PRINTS" id="PR00032">
    <property type="entry name" value="HTHARAC"/>
</dbReference>
<dbReference type="Gene3D" id="3.40.50.2300">
    <property type="match status" value="1"/>
</dbReference>
<keyword evidence="14" id="KW-1185">Reference proteome</keyword>
<gene>
    <name evidence="13" type="ORF">CLHUN_08280</name>
</gene>
<dbReference type="PROSITE" id="PS50110">
    <property type="entry name" value="RESPONSE_REGULATORY"/>
    <property type="match status" value="1"/>
</dbReference>
<dbReference type="PROSITE" id="PS01124">
    <property type="entry name" value="HTH_ARAC_FAMILY_2"/>
    <property type="match status" value="1"/>
</dbReference>
<keyword evidence="5" id="KW-0902">Two-component regulatory system</keyword>
<evidence type="ECO:0000256" key="9">
    <source>
        <dbReference type="ARBA" id="ARBA00024867"/>
    </source>
</evidence>
<keyword evidence="6" id="KW-0805">Transcription regulation</keyword>
<name>A0A1V4SNI4_RUMHU</name>
<sequence length="517" mass="60255">MAKALLVDDEKYIRNGIRAIISRTESIFTEIDECVNGIEALKKLSENTYDLVITDLLMPQIDGIELVARIDSMEYKPYTVVLSGYDDFKYAQKAIKYGVKAYLLKPVDRNELLNIVKKAQEEYYKKQRMDTGIASSRNWEFFSNQFKLMLLSENTTRDEEERLLHTCGMDLENQDYRVISLNSSEIYNCEDKLENNQALVSNIKNYLFETETFGYCFLDNKDNAVLVINAATGIDELLETVDNSFGTRCTAGVGRDFRSVSLMRRSYAESDYALKYKLLQPDSPIIYYSAIEEPDNGFVMPVRLVKNLAGMLDTERREDLGRMLGQLFDEKFLRKYHLQYGEKLAALLKAEIIGYLSEHIPHKMEFIKEQENSFKSIFEFYSINDFTRHIKKLVLNINEVLLQFKNICNTDKSIETAVRYVQDNFRSDLTMARVANHISLNYSYFSILFKEKTGMNFVDYLRMIRIEKAKELLQNSMYKIYEVAEMVGYSNTKHFTTTFRALTGISPKEYREKLYIN</sequence>
<dbReference type="InterPro" id="IPR001789">
    <property type="entry name" value="Sig_transdc_resp-reg_receiver"/>
</dbReference>
<comment type="caution">
    <text evidence="13">The sequence shown here is derived from an EMBL/GenBank/DDBJ whole genome shotgun (WGS) entry which is preliminary data.</text>
</comment>
<evidence type="ECO:0000256" key="8">
    <source>
        <dbReference type="ARBA" id="ARBA00023163"/>
    </source>
</evidence>
<dbReference type="InterPro" id="IPR018062">
    <property type="entry name" value="HTH_AraC-typ_CS"/>
</dbReference>
<feature type="domain" description="HTH araC/xylS-type" evidence="11">
    <location>
        <begin position="415"/>
        <end position="513"/>
    </location>
</feature>
<evidence type="ECO:0000313" key="13">
    <source>
        <dbReference type="EMBL" id="OPX45458.1"/>
    </source>
</evidence>
<dbReference type="PANTHER" id="PTHR42713:SF3">
    <property type="entry name" value="TRANSCRIPTIONAL REGULATORY PROTEIN HPTR"/>
    <property type="match status" value="1"/>
</dbReference>